<reference evidence="1" key="1">
    <citation type="submission" date="2020-09" db="EMBL/GenBank/DDBJ databases">
        <title>Genome sequence of Vibrio parahaemolyticus isolates.</title>
        <authorList>
            <person name="Hammerl J.A."/>
            <person name="Strauch E."/>
        </authorList>
    </citation>
    <scope>NUCLEOTIDE SEQUENCE</scope>
    <source>
        <strain evidence="1">17-VB00146</strain>
    </source>
</reference>
<protein>
    <submittedName>
        <fullName evidence="1">Uncharacterized protein</fullName>
    </submittedName>
</protein>
<dbReference type="EMBL" id="JACVHL010000010">
    <property type="protein sequence ID" value="MCC3805698.1"/>
    <property type="molecule type" value="Genomic_DNA"/>
</dbReference>
<evidence type="ECO:0000313" key="1">
    <source>
        <dbReference type="EMBL" id="MCC3805698.1"/>
    </source>
</evidence>
<name>A0A9Q3UBE9_VIBPH</name>
<dbReference type="RefSeq" id="WP_228084361.1">
    <property type="nucleotide sequence ID" value="NZ_CP064041.1"/>
</dbReference>
<sequence>MSLETGQERHSTFRLWIFEHIDKVASCQLSVEKLKDIKTKLDLCNVVITSEGISDFLKHISNQTGAFAPQILADTLGFPNRDSIRKSKAIKADLEVLLNYLISSGHLQSPKGVNEHSKKGVNHLKERNGSSVSSLEAENAVLKARISQLEAELNTRGKAQRFADVIAKHGVFFEEY</sequence>
<evidence type="ECO:0000313" key="2">
    <source>
        <dbReference type="Proteomes" id="UP000726777"/>
    </source>
</evidence>
<organism evidence="1 2">
    <name type="scientific">Vibrio parahaemolyticus</name>
    <dbReference type="NCBI Taxonomy" id="670"/>
    <lineage>
        <taxon>Bacteria</taxon>
        <taxon>Pseudomonadati</taxon>
        <taxon>Pseudomonadota</taxon>
        <taxon>Gammaproteobacteria</taxon>
        <taxon>Vibrionales</taxon>
        <taxon>Vibrionaceae</taxon>
        <taxon>Vibrio</taxon>
    </lineage>
</organism>
<dbReference type="Proteomes" id="UP000726777">
    <property type="component" value="Unassembled WGS sequence"/>
</dbReference>
<dbReference type="AlphaFoldDB" id="A0A9Q3UBE9"/>
<comment type="caution">
    <text evidence="1">The sequence shown here is derived from an EMBL/GenBank/DDBJ whole genome shotgun (WGS) entry which is preliminary data.</text>
</comment>
<proteinExistence type="predicted"/>
<gene>
    <name evidence="1" type="ORF">IB292_11655</name>
</gene>
<accession>A0A9Q3UBE9</accession>